<name>A0ABY6CW36_9BACT</name>
<protein>
    <submittedName>
        <fullName evidence="1">TIGR02757 family protein</fullName>
    </submittedName>
</protein>
<dbReference type="InterPro" id="IPR011257">
    <property type="entry name" value="DNA_glycosylase"/>
</dbReference>
<dbReference type="Proteomes" id="UP001062165">
    <property type="component" value="Chromosome"/>
</dbReference>
<reference evidence="1" key="1">
    <citation type="submission" date="2022-10" db="EMBL/GenBank/DDBJ databases">
        <title>Comparative genomics and taxonomic characterization of three novel marine species of genus Reichenbachiella exhibiting antioxidant and polysaccharide degradation activities.</title>
        <authorList>
            <person name="Muhammad N."/>
            <person name="Lee Y.-J."/>
            <person name="Ko J."/>
            <person name="Kim S.-G."/>
        </authorList>
    </citation>
    <scope>NUCLEOTIDE SEQUENCE</scope>
    <source>
        <strain evidence="1">Wsw4-B4</strain>
    </source>
</reference>
<dbReference type="Pfam" id="PF09674">
    <property type="entry name" value="DUF2400"/>
    <property type="match status" value="1"/>
</dbReference>
<evidence type="ECO:0000313" key="2">
    <source>
        <dbReference type="Proteomes" id="UP001062165"/>
    </source>
</evidence>
<dbReference type="RefSeq" id="WP_263049863.1">
    <property type="nucleotide sequence ID" value="NZ_CP106735.1"/>
</dbReference>
<accession>A0ABY6CW36</accession>
<dbReference type="EMBL" id="CP106735">
    <property type="protein sequence ID" value="UXX78117.1"/>
    <property type="molecule type" value="Genomic_DNA"/>
</dbReference>
<proteinExistence type="predicted"/>
<keyword evidence="2" id="KW-1185">Reference proteome</keyword>
<organism evidence="1 2">
    <name type="scientific">Reichenbachiella carrageenanivorans</name>
    <dbReference type="NCBI Taxonomy" id="2979869"/>
    <lineage>
        <taxon>Bacteria</taxon>
        <taxon>Pseudomonadati</taxon>
        <taxon>Bacteroidota</taxon>
        <taxon>Cytophagia</taxon>
        <taxon>Cytophagales</taxon>
        <taxon>Reichenbachiellaceae</taxon>
        <taxon>Reichenbachiella</taxon>
    </lineage>
</organism>
<dbReference type="NCBIfam" id="TIGR02757">
    <property type="entry name" value="TIGR02757 family protein"/>
    <property type="match status" value="1"/>
</dbReference>
<evidence type="ECO:0000313" key="1">
    <source>
        <dbReference type="EMBL" id="UXX78117.1"/>
    </source>
</evidence>
<sequence length="252" mass="29267">MNKLKDFLDEQVAKYNQPDFIPEDPISIPHLFTKKQDIEIAGLFAAILAWGQRKTIINKCQSLIEMMDHAPHDFIINHQEEDLKRFLSFKHRTFNATDTLFFIAILKAHYQKHDSLETAFTLGKSGNMETFLINFHNTCFAHPDAPDRTRKHIATPARKSACKRLNMYLRWMVRKDNKGVDFGLWQGITPNQLICPLDVHVERVAKRLGLLHRKPSDWLAAQELTTHLRELDPIDPVKYDFALFGLGVMEKF</sequence>
<gene>
    <name evidence="1" type="ORF">N7E81_12185</name>
</gene>
<dbReference type="InterPro" id="IPR014127">
    <property type="entry name" value="CHP02757"/>
</dbReference>
<dbReference type="SUPFAM" id="SSF48150">
    <property type="entry name" value="DNA-glycosylase"/>
    <property type="match status" value="1"/>
</dbReference>